<dbReference type="Pfam" id="PF02321">
    <property type="entry name" value="OEP"/>
    <property type="match status" value="1"/>
</dbReference>
<proteinExistence type="inferred from homology"/>
<dbReference type="PANTHER" id="PTHR30026">
    <property type="entry name" value="OUTER MEMBRANE PROTEIN TOLC"/>
    <property type="match status" value="1"/>
</dbReference>
<evidence type="ECO:0000313" key="9">
    <source>
        <dbReference type="EMBL" id="QOY90297.1"/>
    </source>
</evidence>
<dbReference type="SUPFAM" id="SSF56954">
    <property type="entry name" value="Outer membrane efflux proteins (OEP)"/>
    <property type="match status" value="1"/>
</dbReference>
<feature type="signal peptide" evidence="8">
    <location>
        <begin position="1"/>
        <end position="16"/>
    </location>
</feature>
<comment type="subcellular location">
    <subcellularLocation>
        <location evidence="1">Cell outer membrane</location>
    </subcellularLocation>
</comment>
<protein>
    <submittedName>
        <fullName evidence="9">TolC family protein</fullName>
    </submittedName>
</protein>
<sequence length="425" mass="47566">MRTVFLLLILACGAMAEPRTFTLKQAVELALKQSPDLVLARLDEQKAAYEIQAVKEPMLPRVFVGSGLAYSSGMPMSIEGASPSVMQAKAVRNIYNAVQGYQVASARESARSAALGVAAMREEIALRTASLFLDLEKAHKETDIAERQIEHLRRVEAAIRLRVEEGKELPIESRRAALNMLKARQRLQGLQTARDAASQSLALVLALHPGDAITPAPEERAAVELPPDEPTSVAEALSDNREIRRMEADLAAKNLEVRSFRANRMPKVDLVAQYGLFAKFNHYEDYFNKFQRNNGQLGVSLQIPVFASTADEARAAQAEIESRRIRFQINDLRGRVEANTRRAWMKIRDAELGREVAKLDLELARQQVSVLLAQMEEGKASMKQIDEARFQEQERWLALYDSSYLLELAQMELLRQTNALVAALR</sequence>
<keyword evidence="10" id="KW-1185">Reference proteome</keyword>
<evidence type="ECO:0000256" key="1">
    <source>
        <dbReference type="ARBA" id="ARBA00004442"/>
    </source>
</evidence>
<evidence type="ECO:0000256" key="4">
    <source>
        <dbReference type="ARBA" id="ARBA00022452"/>
    </source>
</evidence>
<dbReference type="InterPro" id="IPR051906">
    <property type="entry name" value="TolC-like"/>
</dbReference>
<evidence type="ECO:0000313" key="10">
    <source>
        <dbReference type="Proteomes" id="UP000593892"/>
    </source>
</evidence>
<comment type="similarity">
    <text evidence="2">Belongs to the outer membrane factor (OMF) (TC 1.B.17) family.</text>
</comment>
<keyword evidence="5" id="KW-0812">Transmembrane</keyword>
<gene>
    <name evidence="9" type="ORF">IRI77_10170</name>
</gene>
<dbReference type="AlphaFoldDB" id="A0A7S7NUZ7"/>
<dbReference type="RefSeq" id="WP_194451962.1">
    <property type="nucleotide sequence ID" value="NZ_CP063849.1"/>
</dbReference>
<dbReference type="InterPro" id="IPR003423">
    <property type="entry name" value="OMP_efflux"/>
</dbReference>
<keyword evidence="4" id="KW-1134">Transmembrane beta strand</keyword>
<evidence type="ECO:0000256" key="5">
    <source>
        <dbReference type="ARBA" id="ARBA00022692"/>
    </source>
</evidence>
<dbReference type="Proteomes" id="UP000593892">
    <property type="component" value="Chromosome"/>
</dbReference>
<organism evidence="9 10">
    <name type="scientific">Paludibaculum fermentans</name>
    <dbReference type="NCBI Taxonomy" id="1473598"/>
    <lineage>
        <taxon>Bacteria</taxon>
        <taxon>Pseudomonadati</taxon>
        <taxon>Acidobacteriota</taxon>
        <taxon>Terriglobia</taxon>
        <taxon>Bryobacterales</taxon>
        <taxon>Bryobacteraceae</taxon>
        <taxon>Paludibaculum</taxon>
    </lineage>
</organism>
<dbReference type="EMBL" id="CP063849">
    <property type="protein sequence ID" value="QOY90297.1"/>
    <property type="molecule type" value="Genomic_DNA"/>
</dbReference>
<dbReference type="Gene3D" id="1.20.1600.10">
    <property type="entry name" value="Outer membrane efflux proteins (OEP)"/>
    <property type="match status" value="1"/>
</dbReference>
<dbReference type="GO" id="GO:0015562">
    <property type="term" value="F:efflux transmembrane transporter activity"/>
    <property type="evidence" value="ECO:0007669"/>
    <property type="project" value="InterPro"/>
</dbReference>
<evidence type="ECO:0000256" key="6">
    <source>
        <dbReference type="ARBA" id="ARBA00023136"/>
    </source>
</evidence>
<dbReference type="GO" id="GO:0009279">
    <property type="term" value="C:cell outer membrane"/>
    <property type="evidence" value="ECO:0007669"/>
    <property type="project" value="UniProtKB-SubCell"/>
</dbReference>
<evidence type="ECO:0000256" key="7">
    <source>
        <dbReference type="ARBA" id="ARBA00023237"/>
    </source>
</evidence>
<keyword evidence="3" id="KW-0813">Transport</keyword>
<dbReference type="GO" id="GO:1990281">
    <property type="term" value="C:efflux pump complex"/>
    <property type="evidence" value="ECO:0007669"/>
    <property type="project" value="TreeGrafter"/>
</dbReference>
<keyword evidence="6" id="KW-0472">Membrane</keyword>
<dbReference type="KEGG" id="pfer:IRI77_10170"/>
<keyword evidence="8" id="KW-0732">Signal</keyword>
<feature type="chain" id="PRO_5033046633" evidence="8">
    <location>
        <begin position="17"/>
        <end position="425"/>
    </location>
</feature>
<dbReference type="PANTHER" id="PTHR30026:SF20">
    <property type="entry name" value="OUTER MEMBRANE PROTEIN TOLC"/>
    <property type="match status" value="1"/>
</dbReference>
<evidence type="ECO:0000256" key="3">
    <source>
        <dbReference type="ARBA" id="ARBA00022448"/>
    </source>
</evidence>
<accession>A0A7S7NUZ7</accession>
<keyword evidence="7" id="KW-0998">Cell outer membrane</keyword>
<dbReference type="GO" id="GO:0015288">
    <property type="term" value="F:porin activity"/>
    <property type="evidence" value="ECO:0007669"/>
    <property type="project" value="TreeGrafter"/>
</dbReference>
<evidence type="ECO:0000256" key="8">
    <source>
        <dbReference type="SAM" id="SignalP"/>
    </source>
</evidence>
<evidence type="ECO:0000256" key="2">
    <source>
        <dbReference type="ARBA" id="ARBA00007613"/>
    </source>
</evidence>
<name>A0A7S7NUZ7_PALFE</name>
<reference evidence="9 10" key="1">
    <citation type="submission" date="2020-10" db="EMBL/GenBank/DDBJ databases">
        <title>Complete genome sequence of Paludibaculum fermentans P105T, a facultatively anaerobic acidobacterium capable of dissimilatory Fe(III) reduction.</title>
        <authorList>
            <person name="Dedysh S.N."/>
            <person name="Beletsky A.V."/>
            <person name="Kulichevskaya I.S."/>
            <person name="Mardanov A.V."/>
            <person name="Ravin N.V."/>
        </authorList>
    </citation>
    <scope>NUCLEOTIDE SEQUENCE [LARGE SCALE GENOMIC DNA]</scope>
    <source>
        <strain evidence="9 10">P105</strain>
    </source>
</reference>